<dbReference type="SMART" id="SM00382">
    <property type="entry name" value="AAA"/>
    <property type="match status" value="1"/>
</dbReference>
<evidence type="ECO:0000256" key="1">
    <source>
        <dbReference type="ARBA" id="ARBA00004429"/>
    </source>
</evidence>
<feature type="chain" id="PRO_5041662382" evidence="12">
    <location>
        <begin position="17"/>
        <end position="601"/>
    </location>
</feature>
<protein>
    <submittedName>
        <fullName evidence="15">ATP-binding cassette domain-containing protein</fullName>
    </submittedName>
</protein>
<dbReference type="GO" id="GO:0016887">
    <property type="term" value="F:ATP hydrolysis activity"/>
    <property type="evidence" value="ECO:0007669"/>
    <property type="project" value="InterPro"/>
</dbReference>
<dbReference type="GO" id="GO:0005886">
    <property type="term" value="C:plasma membrane"/>
    <property type="evidence" value="ECO:0007669"/>
    <property type="project" value="UniProtKB-SubCell"/>
</dbReference>
<dbReference type="InterPro" id="IPR027417">
    <property type="entry name" value="P-loop_NTPase"/>
</dbReference>
<dbReference type="Gene3D" id="1.20.1560.10">
    <property type="entry name" value="ABC transporter type 1, transmembrane domain"/>
    <property type="match status" value="1"/>
</dbReference>
<dbReference type="PANTHER" id="PTHR24221">
    <property type="entry name" value="ATP-BINDING CASSETTE SUB-FAMILY B"/>
    <property type="match status" value="1"/>
</dbReference>
<dbReference type="EMBL" id="JAUTIX010000002">
    <property type="protein sequence ID" value="MDP0397201.1"/>
    <property type="molecule type" value="Genomic_DNA"/>
</dbReference>
<dbReference type="InterPro" id="IPR036640">
    <property type="entry name" value="ABC1_TM_sf"/>
</dbReference>
<evidence type="ECO:0000256" key="6">
    <source>
        <dbReference type="ARBA" id="ARBA00022967"/>
    </source>
</evidence>
<evidence type="ECO:0000256" key="7">
    <source>
        <dbReference type="ARBA" id="ARBA00022989"/>
    </source>
</evidence>
<dbReference type="PROSITE" id="PS50929">
    <property type="entry name" value="ABC_TM1F"/>
    <property type="match status" value="1"/>
</dbReference>
<dbReference type="GO" id="GO:0140359">
    <property type="term" value="F:ABC-type transporter activity"/>
    <property type="evidence" value="ECO:0007669"/>
    <property type="project" value="InterPro"/>
</dbReference>
<keyword evidence="6" id="KW-1278">Translocase</keyword>
<accession>A0AA90N7X3</accession>
<evidence type="ECO:0000313" key="15">
    <source>
        <dbReference type="EMBL" id="MDP0397201.1"/>
    </source>
</evidence>
<dbReference type="RefSeq" id="WP_305110458.1">
    <property type="nucleotide sequence ID" value="NZ_JAUTIX010000002.1"/>
</dbReference>
<dbReference type="AlphaFoldDB" id="A0AA90N7X3"/>
<feature type="domain" description="ABC transmembrane type-1" evidence="14">
    <location>
        <begin position="13"/>
        <end position="290"/>
    </location>
</feature>
<evidence type="ECO:0000256" key="2">
    <source>
        <dbReference type="ARBA" id="ARBA00022519"/>
    </source>
</evidence>
<feature type="region of interest" description="Disordered" evidence="10">
    <location>
        <begin position="334"/>
        <end position="402"/>
    </location>
</feature>
<dbReference type="GO" id="GO:0034040">
    <property type="term" value="F:ATPase-coupled lipid transmembrane transporter activity"/>
    <property type="evidence" value="ECO:0007669"/>
    <property type="project" value="TreeGrafter"/>
</dbReference>
<dbReference type="InterPro" id="IPR011527">
    <property type="entry name" value="ABC1_TM_dom"/>
</dbReference>
<evidence type="ECO:0000259" key="13">
    <source>
        <dbReference type="PROSITE" id="PS50893"/>
    </source>
</evidence>
<evidence type="ECO:0000256" key="4">
    <source>
        <dbReference type="ARBA" id="ARBA00022741"/>
    </source>
</evidence>
<dbReference type="InterPro" id="IPR003593">
    <property type="entry name" value="AAA+_ATPase"/>
</dbReference>
<keyword evidence="4" id="KW-0547">Nucleotide-binding</keyword>
<dbReference type="Gene3D" id="3.40.50.300">
    <property type="entry name" value="P-loop containing nucleotide triphosphate hydrolases"/>
    <property type="match status" value="1"/>
</dbReference>
<evidence type="ECO:0000256" key="3">
    <source>
        <dbReference type="ARBA" id="ARBA00022692"/>
    </source>
</evidence>
<dbReference type="GO" id="GO:0005524">
    <property type="term" value="F:ATP binding"/>
    <property type="evidence" value="ECO:0007669"/>
    <property type="project" value="UniProtKB-KW"/>
</dbReference>
<comment type="caution">
    <text evidence="15">The sequence shown here is derived from an EMBL/GenBank/DDBJ whole genome shotgun (WGS) entry which is preliminary data.</text>
</comment>
<proteinExistence type="inferred from homology"/>
<feature type="domain" description="ABC transporter" evidence="13">
    <location>
        <begin position="383"/>
        <end position="600"/>
    </location>
</feature>
<keyword evidence="2" id="KW-1003">Cell membrane</keyword>
<evidence type="ECO:0000313" key="16">
    <source>
        <dbReference type="Proteomes" id="UP001178281"/>
    </source>
</evidence>
<evidence type="ECO:0000256" key="8">
    <source>
        <dbReference type="ARBA" id="ARBA00023136"/>
    </source>
</evidence>
<dbReference type="Pfam" id="PF00664">
    <property type="entry name" value="ABC_membrane"/>
    <property type="match status" value="1"/>
</dbReference>
<keyword evidence="8 11" id="KW-0472">Membrane</keyword>
<dbReference type="CDD" id="cd03228">
    <property type="entry name" value="ABCC_MRP_Like"/>
    <property type="match status" value="1"/>
</dbReference>
<feature type="transmembrane region" description="Helical" evidence="11">
    <location>
        <begin position="240"/>
        <end position="257"/>
    </location>
</feature>
<evidence type="ECO:0000256" key="9">
    <source>
        <dbReference type="ARBA" id="ARBA00023455"/>
    </source>
</evidence>
<dbReference type="PANTHER" id="PTHR24221:SF654">
    <property type="entry name" value="ATP-BINDING CASSETTE SUB-FAMILY B MEMBER 6"/>
    <property type="match status" value="1"/>
</dbReference>
<evidence type="ECO:0000256" key="12">
    <source>
        <dbReference type="SAM" id="SignalP"/>
    </source>
</evidence>
<dbReference type="SUPFAM" id="SSF52540">
    <property type="entry name" value="P-loop containing nucleoside triphosphate hydrolases"/>
    <property type="match status" value="1"/>
</dbReference>
<comment type="similarity">
    <text evidence="9">Belongs to the ABC transporter superfamily. Siderophore-Fe(3+) uptake transporter (SIUT) (TC 3.A.1.21) family.</text>
</comment>
<keyword evidence="16" id="KW-1185">Reference proteome</keyword>
<gene>
    <name evidence="15" type="ORF">Q7X28_04610</name>
</gene>
<evidence type="ECO:0000256" key="5">
    <source>
        <dbReference type="ARBA" id="ARBA00022840"/>
    </source>
</evidence>
<keyword evidence="5 15" id="KW-0067">ATP-binding</keyword>
<feature type="compositionally biased region" description="Low complexity" evidence="10">
    <location>
        <begin position="366"/>
        <end position="382"/>
    </location>
</feature>
<feature type="transmembrane region" description="Helical" evidence="11">
    <location>
        <begin position="54"/>
        <end position="79"/>
    </location>
</feature>
<feature type="compositionally biased region" description="Pro residues" evidence="10">
    <location>
        <begin position="383"/>
        <end position="393"/>
    </location>
</feature>
<keyword evidence="12" id="KW-0732">Signal</keyword>
<evidence type="ECO:0000256" key="11">
    <source>
        <dbReference type="SAM" id="Phobius"/>
    </source>
</evidence>
<feature type="signal peptide" evidence="12">
    <location>
        <begin position="1"/>
        <end position="16"/>
    </location>
</feature>
<keyword evidence="7 11" id="KW-1133">Transmembrane helix</keyword>
<feature type="compositionally biased region" description="Gly residues" evidence="10">
    <location>
        <begin position="356"/>
        <end position="365"/>
    </location>
</feature>
<reference evidence="15" key="1">
    <citation type="submission" date="2023-08" db="EMBL/GenBank/DDBJ databases">
        <title>The draft genome of Tsukamurella strandjordii strain 050030.</title>
        <authorList>
            <person name="Zhao F."/>
            <person name="Feng Y."/>
            <person name="Zong Z."/>
        </authorList>
    </citation>
    <scope>NUCLEOTIDE SEQUENCE</scope>
    <source>
        <strain evidence="15">050030</strain>
    </source>
</reference>
<evidence type="ECO:0000259" key="14">
    <source>
        <dbReference type="PROSITE" id="PS50929"/>
    </source>
</evidence>
<feature type="transmembrane region" description="Helical" evidence="11">
    <location>
        <begin position="120"/>
        <end position="142"/>
    </location>
</feature>
<dbReference type="SUPFAM" id="SSF90123">
    <property type="entry name" value="ABC transporter transmembrane region"/>
    <property type="match status" value="1"/>
</dbReference>
<feature type="transmembrane region" description="Helical" evidence="11">
    <location>
        <begin position="148"/>
        <end position="167"/>
    </location>
</feature>
<name>A0AA90N7X3_9ACTN</name>
<dbReference type="PROSITE" id="PS50893">
    <property type="entry name" value="ABC_TRANSPORTER_2"/>
    <property type="match status" value="1"/>
</dbReference>
<dbReference type="Proteomes" id="UP001178281">
    <property type="component" value="Unassembled WGS sequence"/>
</dbReference>
<sequence length="601" mass="64268">MKLLRFLFSISPAAIAAAVVAGLIAGGANAYLLTLINGLVAPGLMPTVTVSEFIVTAAVVVTAGVASQLVLLHLAQAAVYRLRVQLSKRVLAAPLEHIERLGDHRLLATLTEDVRSLSMAVSGIPGLCIDLATIIGALTYLATVSGTLFAVSVAGTLIGIACVETVLRKVREHYRRARELDDALIGSFHEVTRGIKELKLHRGRRADFLDRRLVGTATGLRQRHVAAGTRFAGGQALGQVLQLGTMVVILFVLARALELPRETMIGYVLVTTFLSMPMQSLMHRIPDLVRGDVALAKIRAMDLSLETPRDESALPYDDRPLAADATVELRGVGYEYLPEPPPGPPGVRPPHPPGGPGTAMQGGPGTAMQGAPGAPMPGGAPSHPGPGMPPGPPLDGHGFRLGPVDLALRPGEVTFLVGGNGSGKSTLAKVIAGLYPPRTGMLLVGGEPIGPHNTEWFRQHTAAVFSDFHLFDDYLGLAADDLDDRVRALLHELELGHAVTVADGRLSTVALSTGQRKRLALLTALLEDRPVYLFDEWAADQDPRFRAVFYDRIIPDLRARGKTVIVITHDDRYFDRADQLVKLDYGQVVTAERTGNLRGVT</sequence>
<comment type="subcellular location">
    <subcellularLocation>
        <location evidence="1">Cell inner membrane</location>
        <topology evidence="1">Multi-pass membrane protein</topology>
    </subcellularLocation>
</comment>
<keyword evidence="3 11" id="KW-0812">Transmembrane</keyword>
<evidence type="ECO:0000256" key="10">
    <source>
        <dbReference type="SAM" id="MobiDB-lite"/>
    </source>
</evidence>
<dbReference type="InterPro" id="IPR039421">
    <property type="entry name" value="Type_1_exporter"/>
</dbReference>
<dbReference type="InterPro" id="IPR003439">
    <property type="entry name" value="ABC_transporter-like_ATP-bd"/>
</dbReference>
<organism evidence="15 16">
    <name type="scientific">Tsukamurella strandjordii</name>
    <dbReference type="NCBI Taxonomy" id="147577"/>
    <lineage>
        <taxon>Bacteria</taxon>
        <taxon>Bacillati</taxon>
        <taxon>Actinomycetota</taxon>
        <taxon>Actinomycetes</taxon>
        <taxon>Mycobacteriales</taxon>
        <taxon>Tsukamurellaceae</taxon>
        <taxon>Tsukamurella</taxon>
    </lineage>
</organism>
<keyword evidence="2" id="KW-0997">Cell inner membrane</keyword>
<feature type="compositionally biased region" description="Pro residues" evidence="10">
    <location>
        <begin position="338"/>
        <end position="355"/>
    </location>
</feature>
<dbReference type="Pfam" id="PF00005">
    <property type="entry name" value="ABC_tran"/>
    <property type="match status" value="1"/>
</dbReference>